<keyword evidence="7" id="KW-1185">Reference proteome</keyword>
<feature type="domain" description="SsuA/THI5-like" evidence="5">
    <location>
        <begin position="50"/>
        <end position="252"/>
    </location>
</feature>
<gene>
    <name evidence="6" type="ORF">SAMN04488518_104367</name>
</gene>
<evidence type="ECO:0000259" key="5">
    <source>
        <dbReference type="Pfam" id="PF09084"/>
    </source>
</evidence>
<proteinExistence type="inferred from homology"/>
<comment type="subcellular location">
    <subcellularLocation>
        <location evidence="1">Periplasm</location>
    </subcellularLocation>
</comment>
<dbReference type="PANTHER" id="PTHR30024">
    <property type="entry name" value="ALIPHATIC SULFONATES-BINDING PROTEIN-RELATED"/>
    <property type="match status" value="1"/>
</dbReference>
<accession>A0A1I3Z1P4</accession>
<evidence type="ECO:0000256" key="3">
    <source>
        <dbReference type="ARBA" id="ARBA00022729"/>
    </source>
</evidence>
<reference evidence="6 7" key="1">
    <citation type="submission" date="2016-10" db="EMBL/GenBank/DDBJ databases">
        <authorList>
            <person name="Varghese N."/>
            <person name="Submissions S."/>
        </authorList>
    </citation>
    <scope>NUCLEOTIDE SEQUENCE [LARGE SCALE GENOMIC DNA]</scope>
    <source>
        <strain evidence="6 7">DSM 16392</strain>
    </source>
</reference>
<comment type="similarity">
    <text evidence="2">Belongs to the bacterial solute-binding protein SsuA/TauA family.</text>
</comment>
<keyword evidence="3 4" id="KW-0732">Signal</keyword>
<evidence type="ECO:0000313" key="6">
    <source>
        <dbReference type="EMBL" id="SFK38013.1"/>
    </source>
</evidence>
<organism evidence="6 7">
    <name type="scientific">Pseudovibrio ascidiaceicola</name>
    <dbReference type="NCBI Taxonomy" id="285279"/>
    <lineage>
        <taxon>Bacteria</taxon>
        <taxon>Pseudomonadati</taxon>
        <taxon>Pseudomonadota</taxon>
        <taxon>Alphaproteobacteria</taxon>
        <taxon>Hyphomicrobiales</taxon>
        <taxon>Stappiaceae</taxon>
        <taxon>Pseudovibrio</taxon>
    </lineage>
</organism>
<evidence type="ECO:0000313" key="7">
    <source>
        <dbReference type="Proteomes" id="UP000199598"/>
    </source>
</evidence>
<feature type="signal peptide" evidence="4">
    <location>
        <begin position="1"/>
        <end position="27"/>
    </location>
</feature>
<comment type="caution">
    <text evidence="6">The sequence shown here is derived from an EMBL/GenBank/DDBJ whole genome shotgun (WGS) entry which is preliminary data.</text>
</comment>
<dbReference type="SUPFAM" id="SSF53850">
    <property type="entry name" value="Periplasmic binding protein-like II"/>
    <property type="match status" value="1"/>
</dbReference>
<dbReference type="Pfam" id="PF09084">
    <property type="entry name" value="NMT1"/>
    <property type="match status" value="1"/>
</dbReference>
<dbReference type="InterPro" id="IPR015168">
    <property type="entry name" value="SsuA/THI5"/>
</dbReference>
<evidence type="ECO:0000256" key="1">
    <source>
        <dbReference type="ARBA" id="ARBA00004418"/>
    </source>
</evidence>
<dbReference type="PANTHER" id="PTHR30024:SF47">
    <property type="entry name" value="TAURINE-BINDING PERIPLASMIC PROTEIN"/>
    <property type="match status" value="1"/>
</dbReference>
<dbReference type="EMBL" id="FOSK01000004">
    <property type="protein sequence ID" value="SFK38013.1"/>
    <property type="molecule type" value="Genomic_DNA"/>
</dbReference>
<feature type="chain" id="PRO_5046528705" evidence="4">
    <location>
        <begin position="28"/>
        <end position="328"/>
    </location>
</feature>
<protein>
    <submittedName>
        <fullName evidence="6">Taurine transport system substrate-binding protein</fullName>
    </submittedName>
</protein>
<evidence type="ECO:0000256" key="2">
    <source>
        <dbReference type="ARBA" id="ARBA00010742"/>
    </source>
</evidence>
<name>A0A1I3Z1P4_9HYPH</name>
<dbReference type="Gene3D" id="3.40.190.10">
    <property type="entry name" value="Periplasmic binding protein-like II"/>
    <property type="match status" value="2"/>
</dbReference>
<dbReference type="Proteomes" id="UP000199598">
    <property type="component" value="Unassembled WGS sequence"/>
</dbReference>
<evidence type="ECO:0000256" key="4">
    <source>
        <dbReference type="SAM" id="SignalP"/>
    </source>
</evidence>
<sequence>MALKKLAGKLALAAGMVASLGISSAHALDKITVAYFLEWPTANQAAQIDKTYDEALGLEVEWRAFGNGNEMVQAMVSGDVQIAYSNGFVPFVVGVSSGAPIKLVGVAVTYAENDLCIVRNDTGITKANAKELEGKKVATPIGNVTHYKLIRTLDHLGVDLNKVNLVQMNPADAAVAVLRGDVAMGCAFGGALDRMKTVGTPLMTGAEQEAVGINTFDVVNVTSDFAAEHPELVKKFMEVTNQANTAYNTDPSAMYDKIARAAGMDIEPAKKMIANFGFPTNEEQLSENWLGGGIQAAAKGVADVMVSAGGLDEALDDYSQFVDASYLK</sequence>
<dbReference type="RefSeq" id="WP_093519055.1">
    <property type="nucleotide sequence ID" value="NZ_FOSK01000004.1"/>
</dbReference>